<keyword evidence="2 4" id="KW-1133">Transmembrane helix</keyword>
<dbReference type="SUPFAM" id="SSF103473">
    <property type="entry name" value="MFS general substrate transporter"/>
    <property type="match status" value="1"/>
</dbReference>
<organism evidence="6 7">
    <name type="scientific">Novosphingobium anseongense</name>
    <dbReference type="NCBI Taxonomy" id="3133436"/>
    <lineage>
        <taxon>Bacteria</taxon>
        <taxon>Pseudomonadati</taxon>
        <taxon>Pseudomonadota</taxon>
        <taxon>Alphaproteobacteria</taxon>
        <taxon>Sphingomonadales</taxon>
        <taxon>Sphingomonadaceae</taxon>
        <taxon>Novosphingobium</taxon>
    </lineage>
</organism>
<feature type="transmembrane region" description="Helical" evidence="4">
    <location>
        <begin position="56"/>
        <end position="76"/>
    </location>
</feature>
<dbReference type="PROSITE" id="PS50850">
    <property type="entry name" value="MFS"/>
    <property type="match status" value="1"/>
</dbReference>
<proteinExistence type="predicted"/>
<keyword evidence="7" id="KW-1185">Reference proteome</keyword>
<feature type="transmembrane region" description="Helical" evidence="4">
    <location>
        <begin position="88"/>
        <end position="107"/>
    </location>
</feature>
<dbReference type="PANTHER" id="PTHR11360">
    <property type="entry name" value="MONOCARBOXYLATE TRANSPORTER"/>
    <property type="match status" value="1"/>
</dbReference>
<evidence type="ECO:0000313" key="6">
    <source>
        <dbReference type="EMBL" id="MEJ5976212.1"/>
    </source>
</evidence>
<feature type="transmembrane region" description="Helical" evidence="4">
    <location>
        <begin position="296"/>
        <end position="317"/>
    </location>
</feature>
<dbReference type="Gene3D" id="1.20.1250.20">
    <property type="entry name" value="MFS general substrate transporter like domains"/>
    <property type="match status" value="1"/>
</dbReference>
<dbReference type="CDD" id="cd17355">
    <property type="entry name" value="MFS_YcxA_like"/>
    <property type="match status" value="1"/>
</dbReference>
<dbReference type="Pfam" id="PF07690">
    <property type="entry name" value="MFS_1"/>
    <property type="match status" value="1"/>
</dbReference>
<dbReference type="Proteomes" id="UP001361239">
    <property type="component" value="Unassembled WGS sequence"/>
</dbReference>
<evidence type="ECO:0000256" key="3">
    <source>
        <dbReference type="ARBA" id="ARBA00023136"/>
    </source>
</evidence>
<sequence length="421" mass="44855">MESPNMIGRTQASDEWRTHGPLVLASAAGFSLHTVSSYVIGLVMEPLEAEFGWTRAQISVVSVIPSLIMVLLSPSIGGLIDRWGSRRMAIPSLALTGASLALVSLANGSMVQWYLLWLFYGLVSLGIKATVWTTAVSNAFTAARGLALGVVLCGTAISQIAAPPLAQWLTDEFGWRQAYLWIGLGWSAPCVLLALFFLYDVRDRDRLAIRGQFEAPRPTAPQPGLTLREALRSLPLLRIGLSTLITMFIGTAILIHQVPLLTSTGVSRADAAWLASLSGAAAIAGKLLTGWMTDRWNAGLVGAITLLAPAIAYLMLLQPQHTAGWYVVAMMIIGYTTGTKLQVCAYLTGRYAGMAHFGKIFGVMTSLVGIGGGLGSVAAGAVFDHFGSYGPLLWTGIGTSVLCAALIFRLGSFPAWETRPE</sequence>
<feature type="transmembrane region" description="Helical" evidence="4">
    <location>
        <begin position="178"/>
        <end position="199"/>
    </location>
</feature>
<keyword evidence="3 4" id="KW-0472">Membrane</keyword>
<feature type="transmembrane region" description="Helical" evidence="4">
    <location>
        <begin position="271"/>
        <end position="289"/>
    </location>
</feature>
<evidence type="ECO:0000256" key="4">
    <source>
        <dbReference type="SAM" id="Phobius"/>
    </source>
</evidence>
<evidence type="ECO:0000259" key="5">
    <source>
        <dbReference type="PROSITE" id="PS50850"/>
    </source>
</evidence>
<feature type="transmembrane region" description="Helical" evidence="4">
    <location>
        <begin position="113"/>
        <end position="133"/>
    </location>
</feature>
<gene>
    <name evidence="6" type="ORF">WG901_06180</name>
</gene>
<feature type="transmembrane region" description="Helical" evidence="4">
    <location>
        <begin position="21"/>
        <end position="44"/>
    </location>
</feature>
<dbReference type="InterPro" id="IPR011701">
    <property type="entry name" value="MFS"/>
</dbReference>
<dbReference type="InterPro" id="IPR050327">
    <property type="entry name" value="Proton-linked_MCT"/>
</dbReference>
<protein>
    <submittedName>
        <fullName evidence="6">MFS transporter</fullName>
    </submittedName>
</protein>
<feature type="transmembrane region" description="Helical" evidence="4">
    <location>
        <begin position="360"/>
        <end position="383"/>
    </location>
</feature>
<dbReference type="EMBL" id="JBBHJZ010000001">
    <property type="protein sequence ID" value="MEJ5976212.1"/>
    <property type="molecule type" value="Genomic_DNA"/>
</dbReference>
<name>A0ABU8RT92_9SPHN</name>
<dbReference type="InterPro" id="IPR036259">
    <property type="entry name" value="MFS_trans_sf"/>
</dbReference>
<dbReference type="PANTHER" id="PTHR11360:SF284">
    <property type="entry name" value="EG:103B4.3 PROTEIN-RELATED"/>
    <property type="match status" value="1"/>
</dbReference>
<evidence type="ECO:0000313" key="7">
    <source>
        <dbReference type="Proteomes" id="UP001361239"/>
    </source>
</evidence>
<dbReference type="InterPro" id="IPR020846">
    <property type="entry name" value="MFS_dom"/>
</dbReference>
<feature type="domain" description="Major facilitator superfamily (MFS) profile" evidence="5">
    <location>
        <begin position="22"/>
        <end position="421"/>
    </location>
</feature>
<reference evidence="6 7" key="1">
    <citation type="submission" date="2024-03" db="EMBL/GenBank/DDBJ databases">
        <authorList>
            <person name="Jo J.-H."/>
        </authorList>
    </citation>
    <scope>NUCLEOTIDE SEQUENCE [LARGE SCALE GENOMIC DNA]</scope>
    <source>
        <strain evidence="6 7">PS1R-30</strain>
    </source>
</reference>
<dbReference type="RefSeq" id="WP_339586131.1">
    <property type="nucleotide sequence ID" value="NZ_JBBHJZ010000001.1"/>
</dbReference>
<evidence type="ECO:0000256" key="1">
    <source>
        <dbReference type="ARBA" id="ARBA00022692"/>
    </source>
</evidence>
<accession>A0ABU8RT92</accession>
<keyword evidence="1 4" id="KW-0812">Transmembrane</keyword>
<feature type="transmembrane region" description="Helical" evidence="4">
    <location>
        <begin position="236"/>
        <end position="259"/>
    </location>
</feature>
<evidence type="ECO:0000256" key="2">
    <source>
        <dbReference type="ARBA" id="ARBA00022989"/>
    </source>
</evidence>
<feature type="transmembrane region" description="Helical" evidence="4">
    <location>
        <begin position="389"/>
        <end position="410"/>
    </location>
</feature>
<comment type="caution">
    <text evidence="6">The sequence shown here is derived from an EMBL/GenBank/DDBJ whole genome shotgun (WGS) entry which is preliminary data.</text>
</comment>
<feature type="transmembrane region" description="Helical" evidence="4">
    <location>
        <begin position="323"/>
        <end position="348"/>
    </location>
</feature>
<feature type="transmembrane region" description="Helical" evidence="4">
    <location>
        <begin position="145"/>
        <end position="166"/>
    </location>
</feature>